<organism evidence="2 3">
    <name type="scientific">Stylosanthes scabra</name>
    <dbReference type="NCBI Taxonomy" id="79078"/>
    <lineage>
        <taxon>Eukaryota</taxon>
        <taxon>Viridiplantae</taxon>
        <taxon>Streptophyta</taxon>
        <taxon>Embryophyta</taxon>
        <taxon>Tracheophyta</taxon>
        <taxon>Spermatophyta</taxon>
        <taxon>Magnoliopsida</taxon>
        <taxon>eudicotyledons</taxon>
        <taxon>Gunneridae</taxon>
        <taxon>Pentapetalae</taxon>
        <taxon>rosids</taxon>
        <taxon>fabids</taxon>
        <taxon>Fabales</taxon>
        <taxon>Fabaceae</taxon>
        <taxon>Papilionoideae</taxon>
        <taxon>50 kb inversion clade</taxon>
        <taxon>dalbergioids sensu lato</taxon>
        <taxon>Dalbergieae</taxon>
        <taxon>Pterocarpus clade</taxon>
        <taxon>Stylosanthes</taxon>
    </lineage>
</organism>
<evidence type="ECO:0000313" key="3">
    <source>
        <dbReference type="Proteomes" id="UP001341840"/>
    </source>
</evidence>
<accession>A0ABU6S600</accession>
<evidence type="ECO:0000256" key="1">
    <source>
        <dbReference type="SAM" id="MobiDB-lite"/>
    </source>
</evidence>
<feature type="compositionally biased region" description="Polar residues" evidence="1">
    <location>
        <begin position="97"/>
        <end position="106"/>
    </location>
</feature>
<gene>
    <name evidence="2" type="ORF">PIB30_007932</name>
</gene>
<comment type="caution">
    <text evidence="2">The sequence shown here is derived from an EMBL/GenBank/DDBJ whole genome shotgun (WGS) entry which is preliminary data.</text>
</comment>
<name>A0ABU6S600_9FABA</name>
<evidence type="ECO:0000313" key="2">
    <source>
        <dbReference type="EMBL" id="MED6131243.1"/>
    </source>
</evidence>
<keyword evidence="3" id="KW-1185">Reference proteome</keyword>
<dbReference type="EMBL" id="JASCZI010060432">
    <property type="protein sequence ID" value="MED6131243.1"/>
    <property type="molecule type" value="Genomic_DNA"/>
</dbReference>
<reference evidence="2 3" key="1">
    <citation type="journal article" date="2023" name="Plants (Basel)">
        <title>Bridging the Gap: Combining Genomics and Transcriptomics Approaches to Understand Stylosanthes scabra, an Orphan Legume from the Brazilian Caatinga.</title>
        <authorList>
            <person name="Ferreira-Neto J.R.C."/>
            <person name="da Silva M.D."/>
            <person name="Binneck E."/>
            <person name="de Melo N.F."/>
            <person name="da Silva R.H."/>
            <person name="de Melo A.L.T.M."/>
            <person name="Pandolfi V."/>
            <person name="Bustamante F.O."/>
            <person name="Brasileiro-Vidal A.C."/>
            <person name="Benko-Iseppon A.M."/>
        </authorList>
    </citation>
    <scope>NUCLEOTIDE SEQUENCE [LARGE SCALE GENOMIC DNA]</scope>
    <source>
        <tissue evidence="2">Leaves</tissue>
    </source>
</reference>
<dbReference type="Proteomes" id="UP001341840">
    <property type="component" value="Unassembled WGS sequence"/>
</dbReference>
<protein>
    <submittedName>
        <fullName evidence="2">Uncharacterized protein</fullName>
    </submittedName>
</protein>
<sequence>MNKGRIAQERSRVEEEREETEQRRLRELALLQNMERLNGIMQDVAKNILKVLEINIMTTEIRKGIVLLDKGMAYFGVSLEEAIPTRPVVASDFTADGGSSSGTAVTHNDGGHKEKAIDQPVPNYEVATPTLQREVKREVHVPVLEEVSPTRK</sequence>
<feature type="region of interest" description="Disordered" evidence="1">
    <location>
        <begin position="94"/>
        <end position="123"/>
    </location>
</feature>
<proteinExistence type="predicted"/>